<dbReference type="EMBL" id="JASPKY010000640">
    <property type="protein sequence ID" value="KAK9687484.1"/>
    <property type="molecule type" value="Genomic_DNA"/>
</dbReference>
<proteinExistence type="predicted"/>
<protein>
    <submittedName>
        <fullName evidence="3">Retroviral aspartyl protease</fullName>
    </submittedName>
</protein>
<sequence length="173" mass="19162">MCNDVCQDNTLPIVDVKDNTLPIVDVKVGNLCLKALFDTGSEVCLISKKVVDENHQYFSKRIIHTNVTEIRGSNGKVLSKSDSCICDSLYLNDISYDKFLVMTGLKYELILGSSQIRCSRGSTQEILLNGLNMNECMKNVEGDVSSDKDCNINKLEWKGMHLGIAPHSDTLGL</sequence>
<dbReference type="InterPro" id="IPR018061">
    <property type="entry name" value="Retropepsins"/>
</dbReference>
<dbReference type="CDD" id="cd00303">
    <property type="entry name" value="retropepsin_like"/>
    <property type="match status" value="1"/>
</dbReference>
<dbReference type="PROSITE" id="PS00141">
    <property type="entry name" value="ASP_PROTEASE"/>
    <property type="match status" value="1"/>
</dbReference>
<comment type="caution">
    <text evidence="3">The sequence shown here is derived from an EMBL/GenBank/DDBJ whole genome shotgun (WGS) entry which is preliminary data.</text>
</comment>
<keyword evidence="4" id="KW-1185">Reference proteome</keyword>
<accession>A0AAW1IDX6</accession>
<dbReference type="GO" id="GO:0004190">
    <property type="term" value="F:aspartic-type endopeptidase activity"/>
    <property type="evidence" value="ECO:0007669"/>
    <property type="project" value="InterPro"/>
</dbReference>
<evidence type="ECO:0000256" key="1">
    <source>
        <dbReference type="ARBA" id="ARBA00022801"/>
    </source>
</evidence>
<evidence type="ECO:0000313" key="3">
    <source>
        <dbReference type="EMBL" id="KAK9687484.1"/>
    </source>
</evidence>
<feature type="domain" description="Retropepsins" evidence="2">
    <location>
        <begin position="22"/>
        <end position="74"/>
    </location>
</feature>
<dbReference type="Proteomes" id="UP001458880">
    <property type="component" value="Unassembled WGS sequence"/>
</dbReference>
<dbReference type="InterPro" id="IPR021109">
    <property type="entry name" value="Peptidase_aspartic_dom_sf"/>
</dbReference>
<dbReference type="InterPro" id="IPR001969">
    <property type="entry name" value="Aspartic_peptidase_AS"/>
</dbReference>
<dbReference type="SUPFAM" id="SSF50630">
    <property type="entry name" value="Acid proteases"/>
    <property type="match status" value="1"/>
</dbReference>
<organism evidence="3 4">
    <name type="scientific">Popillia japonica</name>
    <name type="common">Japanese beetle</name>
    <dbReference type="NCBI Taxonomy" id="7064"/>
    <lineage>
        <taxon>Eukaryota</taxon>
        <taxon>Metazoa</taxon>
        <taxon>Ecdysozoa</taxon>
        <taxon>Arthropoda</taxon>
        <taxon>Hexapoda</taxon>
        <taxon>Insecta</taxon>
        <taxon>Pterygota</taxon>
        <taxon>Neoptera</taxon>
        <taxon>Endopterygota</taxon>
        <taxon>Coleoptera</taxon>
        <taxon>Polyphaga</taxon>
        <taxon>Scarabaeiformia</taxon>
        <taxon>Scarabaeidae</taxon>
        <taxon>Rutelinae</taxon>
        <taxon>Popillia</taxon>
    </lineage>
</organism>
<gene>
    <name evidence="3" type="ORF">QE152_g36236</name>
</gene>
<dbReference type="Gene3D" id="2.40.70.10">
    <property type="entry name" value="Acid Proteases"/>
    <property type="match status" value="1"/>
</dbReference>
<keyword evidence="1" id="KW-0378">Hydrolase</keyword>
<keyword evidence="3" id="KW-0645">Protease</keyword>
<dbReference type="GO" id="GO:0006508">
    <property type="term" value="P:proteolysis"/>
    <property type="evidence" value="ECO:0007669"/>
    <property type="project" value="UniProtKB-KW"/>
</dbReference>
<dbReference type="Pfam" id="PF00077">
    <property type="entry name" value="RVP"/>
    <property type="match status" value="1"/>
</dbReference>
<name>A0AAW1IDX6_POPJA</name>
<evidence type="ECO:0000259" key="2">
    <source>
        <dbReference type="Pfam" id="PF00077"/>
    </source>
</evidence>
<dbReference type="AlphaFoldDB" id="A0AAW1IDX6"/>
<reference evidence="3 4" key="1">
    <citation type="journal article" date="2024" name="BMC Genomics">
        <title>De novo assembly and annotation of Popillia japonica's genome with initial clues to its potential as an invasive pest.</title>
        <authorList>
            <person name="Cucini C."/>
            <person name="Boschi S."/>
            <person name="Funari R."/>
            <person name="Cardaioli E."/>
            <person name="Iannotti N."/>
            <person name="Marturano G."/>
            <person name="Paoli F."/>
            <person name="Bruttini M."/>
            <person name="Carapelli A."/>
            <person name="Frati F."/>
            <person name="Nardi F."/>
        </authorList>
    </citation>
    <scope>NUCLEOTIDE SEQUENCE [LARGE SCALE GENOMIC DNA]</scope>
    <source>
        <strain evidence="3">DMR45628</strain>
    </source>
</reference>
<evidence type="ECO:0000313" key="4">
    <source>
        <dbReference type="Proteomes" id="UP001458880"/>
    </source>
</evidence>